<feature type="compositionally biased region" description="Polar residues" evidence="1">
    <location>
        <begin position="384"/>
        <end position="410"/>
    </location>
</feature>
<reference evidence="3" key="1">
    <citation type="submission" date="2019-08" db="EMBL/GenBank/DDBJ databases">
        <title>The improved chromosome-level genome for the pearl oyster Pinctada fucata martensii using PacBio sequencing and Hi-C.</title>
        <authorList>
            <person name="Zheng Z."/>
        </authorList>
    </citation>
    <scope>NUCLEOTIDE SEQUENCE</scope>
    <source>
        <strain evidence="3">ZZ-2019</strain>
        <tissue evidence="3">Adductor muscle</tissue>
    </source>
</reference>
<feature type="region of interest" description="Disordered" evidence="1">
    <location>
        <begin position="108"/>
        <end position="137"/>
    </location>
</feature>
<proteinExistence type="predicted"/>
<feature type="compositionally biased region" description="Polar residues" evidence="1">
    <location>
        <begin position="191"/>
        <end position="214"/>
    </location>
</feature>
<keyword evidence="2" id="KW-0472">Membrane</keyword>
<keyword evidence="2" id="KW-0812">Transmembrane</keyword>
<accession>A0AA89C095</accession>
<sequence length="468" mass="51105">MADKSDGEDAAHLTWLRTTVYAVIGCTVSVVLTISLIVIAVFRVRMKQSVYRHTERALRRRNISNRNRYSARLSENDPFLNYTPGNIIVNVNNGVQFIPGSEFTSLVGRPPSYSEIDNDGNRQHESPPPSYSTIDRNPIRGPINFDDYIIQQSSLTAACATCLPTLSRDSSIISDSESYIQFQLGPMPQMQNASVQTSNTGATNSPQHVSSACTDTPPPVRQPVLTVQQGQIVLSGYAVESQNISMSENSSQVSPAHLRVERGQIILTNDPTSVPPDIHLDHTVQGNEEILRPEENPSQLGDQESSIILVNTSNSIPVSDSQMQLENNESPLSCLPLRSDAECTRTATPDDIEMSHVNNDVSASPQNSSNIGHKTDNSDIVDRNSVNPDETTLSGETDTNQLEYDNQPIISTGGCDEESPGMINQTDNQADEHTDEHDVIGAEAEESQNETTKGHGVIDIQNGILVVK</sequence>
<feature type="transmembrane region" description="Helical" evidence="2">
    <location>
        <begin position="20"/>
        <end position="42"/>
    </location>
</feature>
<evidence type="ECO:0000256" key="2">
    <source>
        <dbReference type="SAM" id="Phobius"/>
    </source>
</evidence>
<dbReference type="EMBL" id="VSWD01000005">
    <property type="protein sequence ID" value="KAK3103185.1"/>
    <property type="molecule type" value="Genomic_DNA"/>
</dbReference>
<organism evidence="3 4">
    <name type="scientific">Pinctada imbricata</name>
    <name type="common">Atlantic pearl-oyster</name>
    <name type="synonym">Pinctada martensii</name>
    <dbReference type="NCBI Taxonomy" id="66713"/>
    <lineage>
        <taxon>Eukaryota</taxon>
        <taxon>Metazoa</taxon>
        <taxon>Spiralia</taxon>
        <taxon>Lophotrochozoa</taxon>
        <taxon>Mollusca</taxon>
        <taxon>Bivalvia</taxon>
        <taxon>Autobranchia</taxon>
        <taxon>Pteriomorphia</taxon>
        <taxon>Pterioida</taxon>
        <taxon>Pterioidea</taxon>
        <taxon>Pteriidae</taxon>
        <taxon>Pinctada</taxon>
    </lineage>
</organism>
<feature type="compositionally biased region" description="Polar residues" evidence="1">
    <location>
        <begin position="356"/>
        <end position="372"/>
    </location>
</feature>
<dbReference type="AlphaFoldDB" id="A0AA89C095"/>
<feature type="region of interest" description="Disordered" evidence="1">
    <location>
        <begin position="191"/>
        <end position="216"/>
    </location>
</feature>
<protein>
    <submittedName>
        <fullName evidence="3">Uncharacterized protein</fullName>
    </submittedName>
</protein>
<evidence type="ECO:0000313" key="3">
    <source>
        <dbReference type="EMBL" id="KAK3103185.1"/>
    </source>
</evidence>
<dbReference type="Proteomes" id="UP001186944">
    <property type="component" value="Unassembled WGS sequence"/>
</dbReference>
<feature type="region of interest" description="Disordered" evidence="1">
    <location>
        <begin position="349"/>
        <end position="436"/>
    </location>
</feature>
<evidence type="ECO:0000313" key="4">
    <source>
        <dbReference type="Proteomes" id="UP001186944"/>
    </source>
</evidence>
<evidence type="ECO:0000256" key="1">
    <source>
        <dbReference type="SAM" id="MobiDB-lite"/>
    </source>
</evidence>
<feature type="compositionally biased region" description="Basic and acidic residues" evidence="1">
    <location>
        <begin position="373"/>
        <end position="382"/>
    </location>
</feature>
<keyword evidence="2" id="KW-1133">Transmembrane helix</keyword>
<keyword evidence="4" id="KW-1185">Reference proteome</keyword>
<gene>
    <name evidence="3" type="ORF">FSP39_017132</name>
</gene>
<name>A0AA89C095_PINIB</name>
<comment type="caution">
    <text evidence="3">The sequence shown here is derived from an EMBL/GenBank/DDBJ whole genome shotgun (WGS) entry which is preliminary data.</text>
</comment>